<dbReference type="AlphaFoldDB" id="A0AAP4LCN6"/>
<accession>A0AAP4LCN6</accession>
<evidence type="ECO:0000313" key="2">
    <source>
        <dbReference type="EMBL" id="MDK9365760.1"/>
    </source>
</evidence>
<protein>
    <submittedName>
        <fullName evidence="2">Competence protein CoiA family protein</fullName>
    </submittedName>
</protein>
<keyword evidence="3" id="KW-1185">Reference proteome</keyword>
<reference evidence="2 3" key="1">
    <citation type="submission" date="2023-06" db="EMBL/GenBank/DDBJ databases">
        <title>Identification and characterization of antibiotic-resistant Gram-negative bacteria.</title>
        <authorList>
            <person name="Cho G.-S."/>
            <person name="Lee J."/>
            <person name="Tai E."/>
            <person name="Jeong S."/>
            <person name="Kim I."/>
            <person name="Kim B.-E."/>
            <person name="Jeong M.-I."/>
            <person name="Oh K.-K."/>
            <person name="Franz C.M.A.P."/>
        </authorList>
    </citation>
    <scope>NUCLEOTIDE SEQUENCE [LARGE SCALE GENOMIC DNA]</scope>
    <source>
        <strain evidence="2 3">V106_12</strain>
    </source>
</reference>
<comment type="caution">
    <text evidence="2">The sequence shown here is derived from an EMBL/GenBank/DDBJ whole genome shotgun (WGS) entry which is preliminary data.</text>
</comment>
<dbReference type="Proteomes" id="UP001223214">
    <property type="component" value="Unassembled WGS sequence"/>
</dbReference>
<dbReference type="Pfam" id="PF25164">
    <property type="entry name" value="CoiA_N"/>
    <property type="match status" value="1"/>
</dbReference>
<evidence type="ECO:0000313" key="3">
    <source>
        <dbReference type="Proteomes" id="UP001223214"/>
    </source>
</evidence>
<evidence type="ECO:0000259" key="1">
    <source>
        <dbReference type="Pfam" id="PF25164"/>
    </source>
</evidence>
<dbReference type="InterPro" id="IPR057253">
    <property type="entry name" value="CoiA-like_N"/>
</dbReference>
<sequence length="146" mass="16977">MQLINRIPFGLRLVDQQYVDVADVPKGKQCGCICPSCRIPLIARQGKANRWHFAHASRDVDEVEKECEFSFFVSVRTMAKQLLEVGMAVVLPEWRDAIIEKCHSEVFIEEYWITRKTEVTLKTYRRNTFSTVCWSIFTLRSVDTLS</sequence>
<proteinExistence type="predicted"/>
<dbReference type="EMBL" id="JASSOM010000084">
    <property type="protein sequence ID" value="MDK9365760.1"/>
    <property type="molecule type" value="Genomic_DNA"/>
</dbReference>
<gene>
    <name evidence="2" type="ORF">QQF32_21445</name>
</gene>
<organism evidence="2 3">
    <name type="scientific">Lelliottia wanjuensis</name>
    <dbReference type="NCBI Taxonomy" id="3050585"/>
    <lineage>
        <taxon>Bacteria</taxon>
        <taxon>Pseudomonadati</taxon>
        <taxon>Pseudomonadota</taxon>
        <taxon>Gammaproteobacteria</taxon>
        <taxon>Enterobacterales</taxon>
        <taxon>Enterobacteriaceae</taxon>
        <taxon>Lelliottia</taxon>
    </lineage>
</organism>
<name>A0AAP4LCN6_9ENTR</name>
<dbReference type="RefSeq" id="WP_285150311.1">
    <property type="nucleotide sequence ID" value="NZ_JASSOM010000084.1"/>
</dbReference>
<feature type="domain" description="Competence protein CoiA-like N-terminal" evidence="1">
    <location>
        <begin position="29"/>
        <end position="58"/>
    </location>
</feature>